<dbReference type="EMBL" id="MU002031">
    <property type="protein sequence ID" value="KAF2791211.1"/>
    <property type="molecule type" value="Genomic_DNA"/>
</dbReference>
<dbReference type="AlphaFoldDB" id="A0A6A6X4P4"/>
<feature type="non-terminal residue" evidence="6">
    <location>
        <position position="1"/>
    </location>
</feature>
<keyword evidence="2 5" id="KW-0812">Transmembrane</keyword>
<sequence>LDLFSPLRNYDMLALFQHFDFPDAFVGERLNSVTHSFGNYEWESGIEYSWLHSMCKNIEIEEGIIGRTSGRKIKTVHKHAKGRALRQSDYSWHRSSYLCKTDSSTESGKRVTFVCFGPPKSLERRFEQLCQRWAWEQALREPYMIFQVVLEELYQQLHEMAIRLSDVFGDMEHLLGAVADEVDFLELHTVAKSVIYLNEGADAIILTLESMLASCLLADVHTHAPVRLMAPQGLRYCKGQFQSTKLRLRSLEKRMSNIINLAFNLITQHDNRIIQRDSTSMKTIAVMTLLFLPTTAIATVFGTQFFDFGEASDGSRRMHVSHWIWLFAFMSLLITVFVCGVWAYRDWRVKGRLRGENLSLWSQGRWKFSGFSFQ</sequence>
<evidence type="ECO:0000256" key="5">
    <source>
        <dbReference type="SAM" id="Phobius"/>
    </source>
</evidence>
<evidence type="ECO:0000256" key="2">
    <source>
        <dbReference type="ARBA" id="ARBA00022692"/>
    </source>
</evidence>
<dbReference type="GO" id="GO:0000287">
    <property type="term" value="F:magnesium ion binding"/>
    <property type="evidence" value="ECO:0007669"/>
    <property type="project" value="TreeGrafter"/>
</dbReference>
<feature type="transmembrane region" description="Helical" evidence="5">
    <location>
        <begin position="284"/>
        <end position="303"/>
    </location>
</feature>
<dbReference type="GO" id="GO:0015087">
    <property type="term" value="F:cobalt ion transmembrane transporter activity"/>
    <property type="evidence" value="ECO:0007669"/>
    <property type="project" value="TreeGrafter"/>
</dbReference>
<dbReference type="InterPro" id="IPR002523">
    <property type="entry name" value="MgTranspt_CorA/ZnTranspt_ZntB"/>
</dbReference>
<reference evidence="6" key="1">
    <citation type="journal article" date="2020" name="Stud. Mycol.">
        <title>101 Dothideomycetes genomes: a test case for predicting lifestyles and emergence of pathogens.</title>
        <authorList>
            <person name="Haridas S."/>
            <person name="Albert R."/>
            <person name="Binder M."/>
            <person name="Bloem J."/>
            <person name="Labutti K."/>
            <person name="Salamov A."/>
            <person name="Andreopoulos B."/>
            <person name="Baker S."/>
            <person name="Barry K."/>
            <person name="Bills G."/>
            <person name="Bluhm B."/>
            <person name="Cannon C."/>
            <person name="Castanera R."/>
            <person name="Culley D."/>
            <person name="Daum C."/>
            <person name="Ezra D."/>
            <person name="Gonzalez J."/>
            <person name="Henrissat B."/>
            <person name="Kuo A."/>
            <person name="Liang C."/>
            <person name="Lipzen A."/>
            <person name="Lutzoni F."/>
            <person name="Magnuson J."/>
            <person name="Mondo S."/>
            <person name="Nolan M."/>
            <person name="Ohm R."/>
            <person name="Pangilinan J."/>
            <person name="Park H.-J."/>
            <person name="Ramirez L."/>
            <person name="Alfaro M."/>
            <person name="Sun H."/>
            <person name="Tritt A."/>
            <person name="Yoshinaga Y."/>
            <person name="Zwiers L.-H."/>
            <person name="Turgeon B."/>
            <person name="Goodwin S."/>
            <person name="Spatafora J."/>
            <person name="Crous P."/>
            <person name="Grigoriev I."/>
        </authorList>
    </citation>
    <scope>NUCLEOTIDE SEQUENCE</scope>
    <source>
        <strain evidence="6">CBS 109.77</strain>
    </source>
</reference>
<dbReference type="InterPro" id="IPR045863">
    <property type="entry name" value="CorA_TM1_TM2"/>
</dbReference>
<protein>
    <recommendedName>
        <fullName evidence="8">Mg2+ transporter protein</fullName>
    </recommendedName>
</protein>
<accession>A0A6A6X4P4</accession>
<organism evidence="6 7">
    <name type="scientific">Melanomma pulvis-pyrius CBS 109.77</name>
    <dbReference type="NCBI Taxonomy" id="1314802"/>
    <lineage>
        <taxon>Eukaryota</taxon>
        <taxon>Fungi</taxon>
        <taxon>Dikarya</taxon>
        <taxon>Ascomycota</taxon>
        <taxon>Pezizomycotina</taxon>
        <taxon>Dothideomycetes</taxon>
        <taxon>Pleosporomycetidae</taxon>
        <taxon>Pleosporales</taxon>
        <taxon>Melanommataceae</taxon>
        <taxon>Melanomma</taxon>
    </lineage>
</organism>
<dbReference type="GO" id="GO:0015095">
    <property type="term" value="F:magnesium ion transmembrane transporter activity"/>
    <property type="evidence" value="ECO:0007669"/>
    <property type="project" value="TreeGrafter"/>
</dbReference>
<dbReference type="PANTHER" id="PTHR46494:SF1">
    <property type="entry name" value="CORA FAMILY METAL ION TRANSPORTER (EUROFUNG)"/>
    <property type="match status" value="1"/>
</dbReference>
<evidence type="ECO:0008006" key="8">
    <source>
        <dbReference type="Google" id="ProtNLM"/>
    </source>
</evidence>
<comment type="subcellular location">
    <subcellularLocation>
        <location evidence="1">Cell membrane</location>
        <topology evidence="1">Multi-pass membrane protein</topology>
    </subcellularLocation>
</comment>
<dbReference type="SUPFAM" id="SSF144083">
    <property type="entry name" value="Magnesium transport protein CorA, transmembrane region"/>
    <property type="match status" value="1"/>
</dbReference>
<evidence type="ECO:0000313" key="6">
    <source>
        <dbReference type="EMBL" id="KAF2791211.1"/>
    </source>
</evidence>
<keyword evidence="4 5" id="KW-0472">Membrane</keyword>
<evidence type="ECO:0000256" key="1">
    <source>
        <dbReference type="ARBA" id="ARBA00004651"/>
    </source>
</evidence>
<dbReference type="Gene3D" id="1.20.58.340">
    <property type="entry name" value="Magnesium transport protein CorA, transmembrane region"/>
    <property type="match status" value="1"/>
</dbReference>
<dbReference type="Proteomes" id="UP000799757">
    <property type="component" value="Unassembled WGS sequence"/>
</dbReference>
<evidence type="ECO:0000313" key="7">
    <source>
        <dbReference type="Proteomes" id="UP000799757"/>
    </source>
</evidence>
<dbReference type="GO" id="GO:0050897">
    <property type="term" value="F:cobalt ion binding"/>
    <property type="evidence" value="ECO:0007669"/>
    <property type="project" value="TreeGrafter"/>
</dbReference>
<dbReference type="GO" id="GO:0005886">
    <property type="term" value="C:plasma membrane"/>
    <property type="evidence" value="ECO:0007669"/>
    <property type="project" value="UniProtKB-SubCell"/>
</dbReference>
<dbReference type="PANTHER" id="PTHR46494">
    <property type="entry name" value="CORA FAMILY METAL ION TRANSPORTER (EUROFUNG)"/>
    <property type="match status" value="1"/>
</dbReference>
<feature type="transmembrane region" description="Helical" evidence="5">
    <location>
        <begin position="323"/>
        <end position="344"/>
    </location>
</feature>
<gene>
    <name evidence="6" type="ORF">K505DRAFT_249445</name>
</gene>
<dbReference type="Pfam" id="PF01544">
    <property type="entry name" value="CorA"/>
    <property type="match status" value="1"/>
</dbReference>
<evidence type="ECO:0000256" key="4">
    <source>
        <dbReference type="ARBA" id="ARBA00023136"/>
    </source>
</evidence>
<proteinExistence type="predicted"/>
<name>A0A6A6X4P4_9PLEO</name>
<dbReference type="OrthoDB" id="1046782at2759"/>
<evidence type="ECO:0000256" key="3">
    <source>
        <dbReference type="ARBA" id="ARBA00022989"/>
    </source>
</evidence>
<keyword evidence="7" id="KW-1185">Reference proteome</keyword>
<keyword evidence="3 5" id="KW-1133">Transmembrane helix</keyword>